<proteinExistence type="predicted"/>
<name>E2BMP5_HARSA</name>
<dbReference type="EMBL" id="GL449285">
    <property type="protein sequence ID" value="EFN83030.1"/>
    <property type="molecule type" value="Genomic_DNA"/>
</dbReference>
<reference evidence="1 2" key="1">
    <citation type="journal article" date="2010" name="Science">
        <title>Genomic comparison of the ants Camponotus floridanus and Harpegnathos saltator.</title>
        <authorList>
            <person name="Bonasio R."/>
            <person name="Zhang G."/>
            <person name="Ye C."/>
            <person name="Mutti N.S."/>
            <person name="Fang X."/>
            <person name="Qin N."/>
            <person name="Donahue G."/>
            <person name="Yang P."/>
            <person name="Li Q."/>
            <person name="Li C."/>
            <person name="Zhang P."/>
            <person name="Huang Z."/>
            <person name="Berger S.L."/>
            <person name="Reinberg D."/>
            <person name="Wang J."/>
            <person name="Liebig J."/>
        </authorList>
    </citation>
    <scope>NUCLEOTIDE SEQUENCE [LARGE SCALE GENOMIC DNA]</scope>
    <source>
        <strain evidence="1 2">R22 G/1</strain>
    </source>
</reference>
<organism evidence="2">
    <name type="scientific">Harpegnathos saltator</name>
    <name type="common">Jerdon's jumping ant</name>
    <dbReference type="NCBI Taxonomy" id="610380"/>
    <lineage>
        <taxon>Eukaryota</taxon>
        <taxon>Metazoa</taxon>
        <taxon>Ecdysozoa</taxon>
        <taxon>Arthropoda</taxon>
        <taxon>Hexapoda</taxon>
        <taxon>Insecta</taxon>
        <taxon>Pterygota</taxon>
        <taxon>Neoptera</taxon>
        <taxon>Endopterygota</taxon>
        <taxon>Hymenoptera</taxon>
        <taxon>Apocrita</taxon>
        <taxon>Aculeata</taxon>
        <taxon>Formicoidea</taxon>
        <taxon>Formicidae</taxon>
        <taxon>Ponerinae</taxon>
        <taxon>Ponerini</taxon>
        <taxon>Harpegnathos</taxon>
    </lineage>
</organism>
<sequence>MLVENSRKPVIAFSARSMAKRIFTWTKARQCPDILLLCRCLALLAMSVTRHPPFRLAHARSQRQQHEDHQLGE</sequence>
<dbReference type="Proteomes" id="UP000008237">
    <property type="component" value="Unassembled WGS sequence"/>
</dbReference>
<evidence type="ECO:0000313" key="1">
    <source>
        <dbReference type="EMBL" id="EFN83030.1"/>
    </source>
</evidence>
<evidence type="ECO:0000313" key="2">
    <source>
        <dbReference type="Proteomes" id="UP000008237"/>
    </source>
</evidence>
<dbReference type="AlphaFoldDB" id="E2BMP5"/>
<gene>
    <name evidence="1" type="ORF">EAI_16714</name>
</gene>
<accession>E2BMP5</accession>
<keyword evidence="2" id="KW-1185">Reference proteome</keyword>
<protein>
    <submittedName>
        <fullName evidence="1">Uncharacterized protein</fullName>
    </submittedName>
</protein>
<dbReference type="InParanoid" id="E2BMP5"/>